<evidence type="ECO:0000313" key="3">
    <source>
        <dbReference type="Proteomes" id="UP000886653"/>
    </source>
</evidence>
<protein>
    <submittedName>
        <fullName evidence="2">Uncharacterized protein</fullName>
    </submittedName>
</protein>
<evidence type="ECO:0000256" key="1">
    <source>
        <dbReference type="SAM" id="MobiDB-lite"/>
    </source>
</evidence>
<dbReference type="EMBL" id="MU167224">
    <property type="protein sequence ID" value="KAG0149781.1"/>
    <property type="molecule type" value="Genomic_DNA"/>
</dbReference>
<reference evidence="2" key="1">
    <citation type="submission" date="2013-11" db="EMBL/GenBank/DDBJ databases">
        <title>Genome sequence of the fusiform rust pathogen reveals effectors for host alternation and coevolution with pine.</title>
        <authorList>
            <consortium name="DOE Joint Genome Institute"/>
            <person name="Smith K."/>
            <person name="Pendleton A."/>
            <person name="Kubisiak T."/>
            <person name="Anderson C."/>
            <person name="Salamov A."/>
            <person name="Aerts A."/>
            <person name="Riley R."/>
            <person name="Clum A."/>
            <person name="Lindquist E."/>
            <person name="Ence D."/>
            <person name="Campbell M."/>
            <person name="Kronenberg Z."/>
            <person name="Feau N."/>
            <person name="Dhillon B."/>
            <person name="Hamelin R."/>
            <person name="Burleigh J."/>
            <person name="Smith J."/>
            <person name="Yandell M."/>
            <person name="Nelson C."/>
            <person name="Grigoriev I."/>
            <person name="Davis J."/>
        </authorList>
    </citation>
    <scope>NUCLEOTIDE SEQUENCE</scope>
    <source>
        <strain evidence="2">G11</strain>
    </source>
</reference>
<gene>
    <name evidence="2" type="ORF">CROQUDRAFT_130993</name>
</gene>
<feature type="compositionally biased region" description="Low complexity" evidence="1">
    <location>
        <begin position="100"/>
        <end position="113"/>
    </location>
</feature>
<organism evidence="2 3">
    <name type="scientific">Cronartium quercuum f. sp. fusiforme G11</name>
    <dbReference type="NCBI Taxonomy" id="708437"/>
    <lineage>
        <taxon>Eukaryota</taxon>
        <taxon>Fungi</taxon>
        <taxon>Dikarya</taxon>
        <taxon>Basidiomycota</taxon>
        <taxon>Pucciniomycotina</taxon>
        <taxon>Pucciniomycetes</taxon>
        <taxon>Pucciniales</taxon>
        <taxon>Coleosporiaceae</taxon>
        <taxon>Cronartium</taxon>
    </lineage>
</organism>
<dbReference type="Proteomes" id="UP000886653">
    <property type="component" value="Unassembled WGS sequence"/>
</dbReference>
<accession>A0A9P6TEP7</accession>
<proteinExistence type="predicted"/>
<dbReference type="AlphaFoldDB" id="A0A9P6TEP7"/>
<comment type="caution">
    <text evidence="2">The sequence shown here is derived from an EMBL/GenBank/DDBJ whole genome shotgun (WGS) entry which is preliminary data.</text>
</comment>
<sequence length="147" mass="16104">MNCFRKIKFLEFLQLHFTILCFVSYTLAFPLDVTPEKPGKISMDSGVMYKAGPPVPGKEMNLTESGNKTSITSKTSGSSPSSGKDSVGYESLEVPKEPTSHNSTTPSKPSKPSVGYESLEVPKEPTYNSTTLSKPSKYEAKRLRAFL</sequence>
<keyword evidence="3" id="KW-1185">Reference proteome</keyword>
<name>A0A9P6TEP7_9BASI</name>
<feature type="region of interest" description="Disordered" evidence="1">
    <location>
        <begin position="40"/>
        <end position="137"/>
    </location>
</feature>
<evidence type="ECO:0000313" key="2">
    <source>
        <dbReference type="EMBL" id="KAG0149781.1"/>
    </source>
</evidence>
<feature type="compositionally biased region" description="Low complexity" evidence="1">
    <location>
        <begin position="65"/>
        <end position="86"/>
    </location>
</feature>